<dbReference type="OrthoDB" id="192359at2"/>
<accession>A0A6B8RGI6</accession>
<dbReference type="CDD" id="cd05403">
    <property type="entry name" value="NT_KNTase_like"/>
    <property type="match status" value="1"/>
</dbReference>
<dbReference type="SUPFAM" id="SSF81301">
    <property type="entry name" value="Nucleotidyltransferase"/>
    <property type="match status" value="1"/>
</dbReference>
<feature type="domain" description="Polymerase beta nucleotidyltransferase" evidence="1">
    <location>
        <begin position="10"/>
        <end position="58"/>
    </location>
</feature>
<evidence type="ECO:0000313" key="2">
    <source>
        <dbReference type="EMBL" id="QGQ95047.1"/>
    </source>
</evidence>
<dbReference type="KEGG" id="ppsc:EHS13_09205"/>
<dbReference type="RefSeq" id="WP_155700062.1">
    <property type="nucleotide sequence ID" value="NZ_CP034235.1"/>
</dbReference>
<proteinExistence type="predicted"/>
<keyword evidence="2" id="KW-0808">Transferase</keyword>
<keyword evidence="3" id="KW-1185">Reference proteome</keyword>
<organism evidence="2 3">
    <name type="scientific">Paenibacillus psychroresistens</name>
    <dbReference type="NCBI Taxonomy" id="1778678"/>
    <lineage>
        <taxon>Bacteria</taxon>
        <taxon>Bacillati</taxon>
        <taxon>Bacillota</taxon>
        <taxon>Bacilli</taxon>
        <taxon>Bacillales</taxon>
        <taxon>Paenibacillaceae</taxon>
        <taxon>Paenibacillus</taxon>
    </lineage>
</organism>
<sequence>MKEHHQIAINNLVNWFKDDSVIQAVILTGSVAKDIARDDSDIDCVIIVTDEEFTRRQQLNELFYYNDTICEYPGGYIDGKIIPFRYLELAVDQGSEPTRASFLNSQVVFSRLDGIEALLEKVTQYPEKNRQKNLTDFYAQVLLYGNYFAIKAIEQNNPYLLSQSLSNVVLFASRMILAYNRILFPCHKSLMRVVNDTPDKPTDYDQLVNELLTEPTKARITAFVELISSFQDWGLSADQAVSLFIENNEWNWLDAPPPLQDR</sequence>
<dbReference type="Proteomes" id="UP000426246">
    <property type="component" value="Chromosome"/>
</dbReference>
<dbReference type="InterPro" id="IPR041633">
    <property type="entry name" value="Polbeta"/>
</dbReference>
<dbReference type="EMBL" id="CP034235">
    <property type="protein sequence ID" value="QGQ95047.1"/>
    <property type="molecule type" value="Genomic_DNA"/>
</dbReference>
<dbReference type="Pfam" id="PF18765">
    <property type="entry name" value="Polbeta"/>
    <property type="match status" value="1"/>
</dbReference>
<reference evidence="3" key="1">
    <citation type="submission" date="2018-11" db="EMBL/GenBank/DDBJ databases">
        <title>Complete genome sequence of Paenibacillus sp. ML311-T8.</title>
        <authorList>
            <person name="Nam Y.-D."/>
            <person name="Kang J."/>
            <person name="Chung W.-H."/>
            <person name="Park Y.S."/>
        </authorList>
    </citation>
    <scope>NUCLEOTIDE SEQUENCE [LARGE SCALE GENOMIC DNA]</scope>
    <source>
        <strain evidence="3">ML311-T8</strain>
    </source>
</reference>
<protein>
    <submittedName>
        <fullName evidence="2">Nucleotidyltransferase domain-containing protein</fullName>
    </submittedName>
</protein>
<dbReference type="InterPro" id="IPR043519">
    <property type="entry name" value="NT_sf"/>
</dbReference>
<dbReference type="Gene3D" id="3.30.460.10">
    <property type="entry name" value="Beta Polymerase, domain 2"/>
    <property type="match status" value="1"/>
</dbReference>
<name>A0A6B8RGI6_9BACL</name>
<dbReference type="AlphaFoldDB" id="A0A6B8RGI6"/>
<evidence type="ECO:0000313" key="3">
    <source>
        <dbReference type="Proteomes" id="UP000426246"/>
    </source>
</evidence>
<dbReference type="GO" id="GO:0016740">
    <property type="term" value="F:transferase activity"/>
    <property type="evidence" value="ECO:0007669"/>
    <property type="project" value="UniProtKB-KW"/>
</dbReference>
<gene>
    <name evidence="2" type="ORF">EHS13_09205</name>
</gene>
<evidence type="ECO:0000259" key="1">
    <source>
        <dbReference type="Pfam" id="PF18765"/>
    </source>
</evidence>